<dbReference type="AlphaFoldDB" id="M6Y409"/>
<proteinExistence type="predicted"/>
<dbReference type="Proteomes" id="UP000012138">
    <property type="component" value="Unassembled WGS sequence"/>
</dbReference>
<gene>
    <name evidence="1" type="ORF">LEP1GSC024_1741</name>
</gene>
<dbReference type="EMBL" id="AKXB02000110">
    <property type="protein sequence ID" value="EMO89042.1"/>
    <property type="molecule type" value="Genomic_DNA"/>
</dbReference>
<organism evidence="1 2">
    <name type="scientific">Leptospira noguchii str. 2001034031</name>
    <dbReference type="NCBI Taxonomy" id="1193053"/>
    <lineage>
        <taxon>Bacteria</taxon>
        <taxon>Pseudomonadati</taxon>
        <taxon>Spirochaetota</taxon>
        <taxon>Spirochaetia</taxon>
        <taxon>Leptospirales</taxon>
        <taxon>Leptospiraceae</taxon>
        <taxon>Leptospira</taxon>
    </lineage>
</organism>
<accession>M6Y409</accession>
<evidence type="ECO:0000313" key="1">
    <source>
        <dbReference type="EMBL" id="EMO89042.1"/>
    </source>
</evidence>
<comment type="caution">
    <text evidence="1">The sequence shown here is derived from an EMBL/GenBank/DDBJ whole genome shotgun (WGS) entry which is preliminary data.</text>
</comment>
<name>M6Y409_9LEPT</name>
<reference evidence="1 2" key="1">
    <citation type="submission" date="2013-01" db="EMBL/GenBank/DDBJ databases">
        <authorList>
            <person name="Harkins D.M."/>
            <person name="Durkin A.S."/>
            <person name="Brinkac L.M."/>
            <person name="Haft D.H."/>
            <person name="Selengut J.D."/>
            <person name="Sanka R."/>
            <person name="DePew J."/>
            <person name="Purushe J."/>
            <person name="Whelen A.C."/>
            <person name="Vinetz J.M."/>
            <person name="Sutton G.G."/>
            <person name="Nierman W.C."/>
            <person name="Fouts D.E."/>
        </authorList>
    </citation>
    <scope>NUCLEOTIDE SEQUENCE [LARGE SCALE GENOMIC DNA]</scope>
    <source>
        <strain evidence="1 2">2001034031</strain>
    </source>
</reference>
<protein>
    <submittedName>
        <fullName evidence="1">Uncharacterized protein YehP domain protein</fullName>
    </submittedName>
</protein>
<evidence type="ECO:0000313" key="2">
    <source>
        <dbReference type="Proteomes" id="UP000012138"/>
    </source>
</evidence>
<sequence>MLGLAALDETANPDYDKEMAEKLVKVGAEIAAMTPGELANWVSEKIK</sequence>